<evidence type="ECO:0000256" key="3">
    <source>
        <dbReference type="ARBA" id="ARBA00012799"/>
    </source>
</evidence>
<comment type="subcellular location">
    <subcellularLocation>
        <location evidence="2">Cell inner membrane</location>
        <topology evidence="2">Multi-pass membrane protein</topology>
    </subcellularLocation>
</comment>
<keyword evidence="7" id="KW-0762">Sugar transport</keyword>
<dbReference type="Pfam" id="PF02378">
    <property type="entry name" value="PTS_EIIC"/>
    <property type="match status" value="1"/>
</dbReference>
<dbReference type="GO" id="GO:0090563">
    <property type="term" value="F:protein-phosphocysteine-sugar phosphotransferase activity"/>
    <property type="evidence" value="ECO:0007669"/>
    <property type="project" value="TreeGrafter"/>
</dbReference>
<feature type="transmembrane region" description="Helical" evidence="14">
    <location>
        <begin position="320"/>
        <end position="347"/>
    </location>
</feature>
<evidence type="ECO:0000256" key="5">
    <source>
        <dbReference type="ARBA" id="ARBA00022475"/>
    </source>
</evidence>
<dbReference type="PROSITE" id="PS51099">
    <property type="entry name" value="PTS_EIIB_TYPE_2"/>
    <property type="match status" value="2"/>
</dbReference>
<keyword evidence="11" id="KW-0418">Kinase</keyword>
<proteinExistence type="predicted"/>
<evidence type="ECO:0000256" key="6">
    <source>
        <dbReference type="ARBA" id="ARBA00022553"/>
    </source>
</evidence>
<protein>
    <recommendedName>
        <fullName evidence="3">protein-N(pi)-phosphohistidine--D-fructose phosphotransferase</fullName>
        <ecNumber evidence="3">2.7.1.202</ecNumber>
    </recommendedName>
</protein>
<evidence type="ECO:0000313" key="17">
    <source>
        <dbReference type="EMBL" id="SDK05891.1"/>
    </source>
</evidence>
<feature type="transmembrane region" description="Helical" evidence="14">
    <location>
        <begin position="247"/>
        <end position="271"/>
    </location>
</feature>
<keyword evidence="18" id="KW-1185">Reference proteome</keyword>
<dbReference type="PANTHER" id="PTHR30505">
    <property type="entry name" value="FRUCTOSE-LIKE PERMEASE"/>
    <property type="match status" value="1"/>
</dbReference>
<dbReference type="GO" id="GO:0022877">
    <property type="term" value="F:protein-N(PI)-phosphohistidine-fructose phosphotransferase system transporter activity"/>
    <property type="evidence" value="ECO:0007669"/>
    <property type="project" value="InterPro"/>
</dbReference>
<feature type="transmembrane region" description="Helical" evidence="14">
    <location>
        <begin position="367"/>
        <end position="386"/>
    </location>
</feature>
<evidence type="ECO:0000256" key="8">
    <source>
        <dbReference type="ARBA" id="ARBA00022679"/>
    </source>
</evidence>
<dbReference type="GO" id="GO:0009401">
    <property type="term" value="P:phosphoenolpyruvate-dependent sugar phosphotransferase system"/>
    <property type="evidence" value="ECO:0007669"/>
    <property type="project" value="UniProtKB-KW"/>
</dbReference>
<dbReference type="Pfam" id="PF02302">
    <property type="entry name" value="PTS_IIB"/>
    <property type="match status" value="2"/>
</dbReference>
<dbReference type="FunFam" id="3.40.50.2300:FF:000014">
    <property type="entry name" value="PTS system fructose-like transporter subunit IIB"/>
    <property type="match status" value="1"/>
</dbReference>
<evidence type="ECO:0000256" key="10">
    <source>
        <dbReference type="ARBA" id="ARBA00022692"/>
    </source>
</evidence>
<dbReference type="PROSITE" id="PS51104">
    <property type="entry name" value="PTS_EIIC_TYPE_2"/>
    <property type="match status" value="1"/>
</dbReference>
<comment type="catalytic activity">
    <reaction evidence="1">
        <text>D-fructose(out) + N(pros)-phospho-L-histidyl-[protein] = D-fructose 1-phosphate(in) + L-histidyl-[protein]</text>
        <dbReference type="Rhea" id="RHEA:49252"/>
        <dbReference type="Rhea" id="RHEA-COMP:9745"/>
        <dbReference type="Rhea" id="RHEA-COMP:9746"/>
        <dbReference type="ChEBI" id="CHEBI:29979"/>
        <dbReference type="ChEBI" id="CHEBI:37721"/>
        <dbReference type="ChEBI" id="CHEBI:58674"/>
        <dbReference type="ChEBI" id="CHEBI:64837"/>
        <dbReference type="EC" id="2.7.1.202"/>
    </reaction>
</comment>
<evidence type="ECO:0000256" key="11">
    <source>
        <dbReference type="ARBA" id="ARBA00022777"/>
    </source>
</evidence>
<dbReference type="GO" id="GO:0005886">
    <property type="term" value="C:plasma membrane"/>
    <property type="evidence" value="ECO:0007669"/>
    <property type="project" value="UniProtKB-SubCell"/>
</dbReference>
<sequence length="591" mass="59930">MSNIVTVTACPTGIAHTHMAAEALRETAALKGHSIRIERQSAQGVEDALTAEEVAAADLVLLATDIGSDKERFAGKPVFETSTSEALRKTEGVLDAALALIQEETENMSGDKLKVVAITSCPTGIAHTFMAAAALQKAAGARGWEIAVETQGSVGSQNALTEEQIAAADLVVIAADTHVDDSRFVGKKFYSTSVGAAVKGASAVLDAALAEGEILGGAAPAGRNLADEVKKAKAARSSQRSGPYKHLLTGVSYMLPLVVAGGLLIALSFVFGIKAFEEDGTLAAALMAIGGGAAFKLMVPVLAGFIAFSIADRPGLTPGLIGGMLAVNLGSGFLGGIVAGFLAGYTARWLRDNIHLPQNLEGLKPVLILPLLSTLVTGLVMVYVIGEPVAAILAAMTAFLQSLGTANAVVLGLVLGGMMAVDMGGPINKAAYTFAVGLLTSDTYAPMAAVMAAGMTPPLGLALATLVAKNRFSEEEREAGGAAAVLGLSFITEGAIPFAAKDPARVIPAIIVGSAITGALVMFLGCELVAPHGGIFVLAIPNAVANLGAYAVAIVIGTLITTGLLVALKKPLVAEADALPVQNVAKAVPAE</sequence>
<dbReference type="InterPro" id="IPR003353">
    <property type="entry name" value="PTS_IIB_fruc"/>
</dbReference>
<evidence type="ECO:0000256" key="12">
    <source>
        <dbReference type="ARBA" id="ARBA00022989"/>
    </source>
</evidence>
<evidence type="ECO:0000256" key="13">
    <source>
        <dbReference type="ARBA" id="ARBA00023136"/>
    </source>
</evidence>
<dbReference type="SUPFAM" id="SSF52794">
    <property type="entry name" value="PTS system IIB component-like"/>
    <property type="match status" value="2"/>
</dbReference>
<dbReference type="AlphaFoldDB" id="A0A1G8YSX9"/>
<dbReference type="InterPro" id="IPR003501">
    <property type="entry name" value="PTS_EIIB_2/3"/>
</dbReference>
<reference evidence="17 18" key="1">
    <citation type="submission" date="2016-10" db="EMBL/GenBank/DDBJ databases">
        <authorList>
            <person name="de Groot N.N."/>
        </authorList>
    </citation>
    <scope>NUCLEOTIDE SEQUENCE [LARGE SCALE GENOMIC DNA]</scope>
    <source>
        <strain evidence="17 18">DSM 25294</strain>
    </source>
</reference>
<feature type="transmembrane region" description="Helical" evidence="14">
    <location>
        <begin position="283"/>
        <end position="308"/>
    </location>
</feature>
<feature type="transmembrane region" description="Helical" evidence="14">
    <location>
        <begin position="506"/>
        <end position="526"/>
    </location>
</feature>
<dbReference type="InterPro" id="IPR013011">
    <property type="entry name" value="PTS_EIIB_2"/>
</dbReference>
<evidence type="ECO:0000256" key="14">
    <source>
        <dbReference type="SAM" id="Phobius"/>
    </source>
</evidence>
<dbReference type="PANTHER" id="PTHR30505:SF0">
    <property type="entry name" value="FRUCTOSE-LIKE PTS SYSTEM EIIBC COMPONENT-RELATED"/>
    <property type="match status" value="1"/>
</dbReference>
<dbReference type="NCBIfam" id="TIGR00829">
    <property type="entry name" value="FRU"/>
    <property type="match status" value="2"/>
</dbReference>
<dbReference type="GO" id="GO:0005351">
    <property type="term" value="F:carbohydrate:proton symporter activity"/>
    <property type="evidence" value="ECO:0007669"/>
    <property type="project" value="InterPro"/>
</dbReference>
<evidence type="ECO:0000259" key="16">
    <source>
        <dbReference type="PROSITE" id="PS51104"/>
    </source>
</evidence>
<evidence type="ECO:0000256" key="1">
    <source>
        <dbReference type="ARBA" id="ARBA00001401"/>
    </source>
</evidence>
<dbReference type="RefSeq" id="WP_093157534.1">
    <property type="nucleotide sequence ID" value="NZ_FNEK01000030.1"/>
</dbReference>
<dbReference type="NCBIfam" id="TIGR01427">
    <property type="entry name" value="PTS_IIC_fructo"/>
    <property type="match status" value="1"/>
</dbReference>
<feature type="transmembrane region" description="Helical" evidence="14">
    <location>
        <begin position="547"/>
        <end position="568"/>
    </location>
</feature>
<dbReference type="InterPro" id="IPR036095">
    <property type="entry name" value="PTS_EIIB-like_sf"/>
</dbReference>
<dbReference type="InterPro" id="IPR006327">
    <property type="entry name" value="PTS_IIC_fruc"/>
</dbReference>
<evidence type="ECO:0000313" key="18">
    <source>
        <dbReference type="Proteomes" id="UP000199382"/>
    </source>
</evidence>
<feature type="domain" description="PTS EIIB type-2" evidence="15">
    <location>
        <begin position="115"/>
        <end position="210"/>
    </location>
</feature>
<organism evidence="17 18">
    <name type="scientific">Aliiruegeria lutimaris</name>
    <dbReference type="NCBI Taxonomy" id="571298"/>
    <lineage>
        <taxon>Bacteria</taxon>
        <taxon>Pseudomonadati</taxon>
        <taxon>Pseudomonadota</taxon>
        <taxon>Alphaproteobacteria</taxon>
        <taxon>Rhodobacterales</taxon>
        <taxon>Roseobacteraceae</taxon>
        <taxon>Aliiruegeria</taxon>
    </lineage>
</organism>
<evidence type="ECO:0000256" key="2">
    <source>
        <dbReference type="ARBA" id="ARBA00004429"/>
    </source>
</evidence>
<dbReference type="InterPro" id="IPR013014">
    <property type="entry name" value="PTS_EIIC_2"/>
</dbReference>
<feature type="transmembrane region" description="Helical" evidence="14">
    <location>
        <begin position="398"/>
        <end position="421"/>
    </location>
</feature>
<evidence type="ECO:0000256" key="4">
    <source>
        <dbReference type="ARBA" id="ARBA00022448"/>
    </source>
</evidence>
<dbReference type="NCBIfam" id="NF007783">
    <property type="entry name" value="PRK10474.1"/>
    <property type="match status" value="2"/>
</dbReference>
<keyword evidence="12 14" id="KW-1133">Transmembrane helix</keyword>
<dbReference type="GO" id="GO:0016301">
    <property type="term" value="F:kinase activity"/>
    <property type="evidence" value="ECO:0007669"/>
    <property type="project" value="UniProtKB-KW"/>
</dbReference>
<feature type="transmembrane region" description="Helical" evidence="14">
    <location>
        <begin position="444"/>
        <end position="467"/>
    </location>
</feature>
<dbReference type="EC" id="2.7.1.202" evidence="3"/>
<dbReference type="Gene3D" id="3.40.50.2300">
    <property type="match status" value="2"/>
</dbReference>
<evidence type="ECO:0000259" key="15">
    <source>
        <dbReference type="PROSITE" id="PS51099"/>
    </source>
</evidence>
<keyword evidence="13 14" id="KW-0472">Membrane</keyword>
<dbReference type="Proteomes" id="UP000199382">
    <property type="component" value="Unassembled WGS sequence"/>
</dbReference>
<dbReference type="EMBL" id="FNEK01000030">
    <property type="protein sequence ID" value="SDK05891.1"/>
    <property type="molecule type" value="Genomic_DNA"/>
</dbReference>
<keyword evidence="4" id="KW-0813">Transport</keyword>
<gene>
    <name evidence="17" type="ORF">SAMN04488026_103012</name>
</gene>
<evidence type="ECO:0000256" key="9">
    <source>
        <dbReference type="ARBA" id="ARBA00022683"/>
    </source>
</evidence>
<dbReference type="InterPro" id="IPR050864">
    <property type="entry name" value="Bacterial_PTS_Sugar_Transport"/>
</dbReference>
<keyword evidence="5" id="KW-1003">Cell membrane</keyword>
<keyword evidence="10 14" id="KW-0812">Transmembrane</keyword>
<accession>A0A1G8YSX9</accession>
<evidence type="ECO:0000256" key="7">
    <source>
        <dbReference type="ARBA" id="ARBA00022597"/>
    </source>
</evidence>
<keyword evidence="8" id="KW-0808">Transferase</keyword>
<dbReference type="CDD" id="cd05569">
    <property type="entry name" value="PTS_IIB_fructose"/>
    <property type="match status" value="2"/>
</dbReference>
<feature type="domain" description="PTS EIIB type-2" evidence="15">
    <location>
        <begin position="2"/>
        <end position="99"/>
    </location>
</feature>
<dbReference type="OrthoDB" id="9782569at2"/>
<feature type="domain" description="PTS EIIC type-2" evidence="16">
    <location>
        <begin position="243"/>
        <end position="578"/>
    </location>
</feature>
<dbReference type="STRING" id="571298.SAMN04488026_103012"/>
<keyword evidence="9" id="KW-0598">Phosphotransferase system</keyword>
<keyword evidence="6" id="KW-0597">Phosphoprotein</keyword>
<name>A0A1G8YSX9_9RHOB</name>
<dbReference type="InterPro" id="IPR003352">
    <property type="entry name" value="PTS_EIIC"/>
</dbReference>